<reference evidence="3" key="1">
    <citation type="submission" date="2016-03" db="EMBL/GenBank/DDBJ databases">
        <authorList>
            <person name="Devillers H."/>
        </authorList>
    </citation>
    <scope>NUCLEOTIDE SEQUENCE [LARGE SCALE GENOMIC DNA]</scope>
</reference>
<feature type="domain" description="MAGE" evidence="1">
    <location>
        <begin position="23"/>
        <end position="250"/>
    </location>
</feature>
<dbReference type="Pfam" id="PF01454">
    <property type="entry name" value="MAGE"/>
    <property type="match status" value="1"/>
</dbReference>
<protein>
    <submittedName>
        <fullName evidence="2">LADA_0E07360g1_1</fullName>
    </submittedName>
</protein>
<dbReference type="Gene3D" id="1.10.10.1200">
    <property type="entry name" value="MAGE homology domain, winged helix WH1 motif"/>
    <property type="match status" value="1"/>
</dbReference>
<dbReference type="Gene3D" id="1.10.10.1210">
    <property type="entry name" value="MAGE homology domain, winged helix WH2 motif"/>
    <property type="match status" value="1"/>
</dbReference>
<name>A0A1G4JCV8_9SACH</name>
<dbReference type="OrthoDB" id="205198at2759"/>
<dbReference type="InterPro" id="IPR041899">
    <property type="entry name" value="MAGE_WH2"/>
</dbReference>
<dbReference type="InterPro" id="IPR002190">
    <property type="entry name" value="MHD_dom"/>
</dbReference>
<dbReference type="SMART" id="SM01373">
    <property type="entry name" value="MAGE"/>
    <property type="match status" value="1"/>
</dbReference>
<evidence type="ECO:0000313" key="3">
    <source>
        <dbReference type="Proteomes" id="UP000190274"/>
    </source>
</evidence>
<accession>A0A1G4JCV8</accession>
<keyword evidence="3" id="KW-1185">Reference proteome</keyword>
<evidence type="ECO:0000259" key="1">
    <source>
        <dbReference type="SMART" id="SM01373"/>
    </source>
</evidence>
<organism evidence="2 3">
    <name type="scientific">Lachancea dasiensis</name>
    <dbReference type="NCBI Taxonomy" id="1072105"/>
    <lineage>
        <taxon>Eukaryota</taxon>
        <taxon>Fungi</taxon>
        <taxon>Dikarya</taxon>
        <taxon>Ascomycota</taxon>
        <taxon>Saccharomycotina</taxon>
        <taxon>Saccharomycetes</taxon>
        <taxon>Saccharomycetales</taxon>
        <taxon>Saccharomycetaceae</taxon>
        <taxon>Lachancea</taxon>
    </lineage>
</organism>
<dbReference type="PANTHER" id="PTHR11736:SF14">
    <property type="entry name" value="NSE3 HOMOLOG, SMC5-SMC6 COMPLEX COMPONENT"/>
    <property type="match status" value="1"/>
</dbReference>
<dbReference type="InterPro" id="IPR037445">
    <property type="entry name" value="MAGE"/>
</dbReference>
<dbReference type="Proteomes" id="UP000190274">
    <property type="component" value="Chromosome E"/>
</dbReference>
<dbReference type="GO" id="GO:0006281">
    <property type="term" value="P:DNA repair"/>
    <property type="evidence" value="ECO:0007669"/>
    <property type="project" value="EnsemblFungi"/>
</dbReference>
<dbReference type="STRING" id="1266660.A0A1G4JCV8"/>
<dbReference type="GO" id="GO:0030915">
    <property type="term" value="C:Smc5-Smc6 complex"/>
    <property type="evidence" value="ECO:0007669"/>
    <property type="project" value="EnsemblFungi"/>
</dbReference>
<dbReference type="EMBL" id="LT598455">
    <property type="protein sequence ID" value="SCU87969.1"/>
    <property type="molecule type" value="Genomic_DNA"/>
</dbReference>
<evidence type="ECO:0000313" key="2">
    <source>
        <dbReference type="EMBL" id="SCU87969.1"/>
    </source>
</evidence>
<dbReference type="AlphaFoldDB" id="A0A1G4JCV8"/>
<proteinExistence type="predicted"/>
<sequence>MSQIYTLSDQDDDPNLAMVTRGVVRHLMSLSESQSNVFSRTKLTTLVREAASKETSRKLRFAVVFAQINEILSTTFGYELVGVHTKTMAPGWTPDRAQLFMLVSKMPTPPPSFEALLLQEASQMYESRMVGDEYVGDDLGTISESGMHNAVSTDAHLVAQGLTLAVLTIVLLSKNNVHQEELKEAMVEFGVHSENFRLPVLDLTLDEFLKNLVKQEYLRCTEETAQDGVRLAVIYGIGRRTQVEFDKASLLGACTEIMELDPVRAAQLEPILELSIGDAYTEIS</sequence>
<dbReference type="InterPro" id="IPR041898">
    <property type="entry name" value="MAGE_WH1"/>
</dbReference>
<dbReference type="PANTHER" id="PTHR11736">
    <property type="entry name" value="MELANOMA-ASSOCIATED ANTIGEN MAGE ANTIGEN"/>
    <property type="match status" value="1"/>
</dbReference>
<dbReference type="GO" id="GO:0019789">
    <property type="term" value="F:SUMO transferase activity"/>
    <property type="evidence" value="ECO:0007669"/>
    <property type="project" value="EnsemblFungi"/>
</dbReference>
<dbReference type="GO" id="GO:0005634">
    <property type="term" value="C:nucleus"/>
    <property type="evidence" value="ECO:0007669"/>
    <property type="project" value="TreeGrafter"/>
</dbReference>
<gene>
    <name evidence="2" type="ORF">LADA_0E07360G</name>
</gene>